<protein>
    <recommendedName>
        <fullName evidence="8">Amino acid transporter</fullName>
    </recommendedName>
</protein>
<dbReference type="InterPro" id="IPR002293">
    <property type="entry name" value="AA/rel_permease1"/>
</dbReference>
<evidence type="ECO:0000256" key="3">
    <source>
        <dbReference type="ARBA" id="ARBA00022989"/>
    </source>
</evidence>
<dbReference type="EMBL" id="MTSL01000093">
    <property type="protein sequence ID" value="PJF18964.1"/>
    <property type="molecule type" value="Genomic_DNA"/>
</dbReference>
<proteinExistence type="predicted"/>
<dbReference type="InterPro" id="IPR050598">
    <property type="entry name" value="AminoAcid_Transporter"/>
</dbReference>
<dbReference type="OrthoDB" id="5982228at2759"/>
<evidence type="ECO:0000256" key="4">
    <source>
        <dbReference type="ARBA" id="ARBA00023136"/>
    </source>
</evidence>
<keyword evidence="2 5" id="KW-0812">Transmembrane</keyword>
<feature type="transmembrane region" description="Helical" evidence="5">
    <location>
        <begin position="20"/>
        <end position="43"/>
    </location>
</feature>
<keyword evidence="3 5" id="KW-1133">Transmembrane helix</keyword>
<dbReference type="AlphaFoldDB" id="A0A2H9TMK1"/>
<evidence type="ECO:0008006" key="8">
    <source>
        <dbReference type="Google" id="ProtNLM"/>
    </source>
</evidence>
<evidence type="ECO:0000313" key="6">
    <source>
        <dbReference type="EMBL" id="PJF18964.1"/>
    </source>
</evidence>
<feature type="transmembrane region" description="Helical" evidence="5">
    <location>
        <begin position="300"/>
        <end position="322"/>
    </location>
</feature>
<gene>
    <name evidence="6" type="ORF">PSACC_01233</name>
</gene>
<comment type="subcellular location">
    <subcellularLocation>
        <location evidence="1">Membrane</location>
        <topology evidence="1">Multi-pass membrane protein</topology>
    </subcellularLocation>
</comment>
<feature type="transmembrane region" description="Helical" evidence="5">
    <location>
        <begin position="184"/>
        <end position="206"/>
    </location>
</feature>
<evidence type="ECO:0000256" key="1">
    <source>
        <dbReference type="ARBA" id="ARBA00004141"/>
    </source>
</evidence>
<feature type="transmembrane region" description="Helical" evidence="5">
    <location>
        <begin position="437"/>
        <end position="457"/>
    </location>
</feature>
<dbReference type="Proteomes" id="UP000240830">
    <property type="component" value="Unassembled WGS sequence"/>
</dbReference>
<sequence>MSNEVGKTPSTIEAGKPVRSLTLFDGISTIVGLMVGSGIFSTAGEIQKNVGSPGFALVIWALTGLLGLTGALCYAELGTMIPGSGGEAQYLARGLGPMMVFLFNWTSIIILKPGTIAILSVATAEYMLQMVVEKSILEDKAHAVFYSWLTKGIAILCCIVVTLASSLSTKWSNRIQGVLTLGKIGALTLVICSGCYFAIFVDSSVIKENLGEPFKGSVFGFGLFAAALNHGLWAFEGWNNLNIVAGDLANPQVNLPLGIWISMTAVVALYLLTNLGYYSVLPMMAIENTSAVGIDFGLRVFGRVGGILMPILVASSTFGSALSSMVTSSEIVLLAAQTGQLPAYFNKVSPTFGTAFRAYWMQGVISCFLCLFTDFNELIMIYTFPTWIFYAACVIVLLRLRLTAPDLERPYRVWLSTPILFLIACVWLQVTSLYAEFRAVSLSFLAVLVGIPLYYLFVRPPTVKGEANSMPLMTHK</sequence>
<feature type="transmembrane region" description="Helical" evidence="5">
    <location>
        <begin position="412"/>
        <end position="431"/>
    </location>
</feature>
<organism evidence="6 7">
    <name type="scientific">Paramicrosporidium saccamoebae</name>
    <dbReference type="NCBI Taxonomy" id="1246581"/>
    <lineage>
        <taxon>Eukaryota</taxon>
        <taxon>Fungi</taxon>
        <taxon>Fungi incertae sedis</taxon>
        <taxon>Cryptomycota</taxon>
        <taxon>Cryptomycota incertae sedis</taxon>
        <taxon>Paramicrosporidium</taxon>
    </lineage>
</organism>
<dbReference type="PIRSF" id="PIRSF006060">
    <property type="entry name" value="AA_transporter"/>
    <property type="match status" value="1"/>
</dbReference>
<feature type="transmembrane region" description="Helical" evidence="5">
    <location>
        <begin position="97"/>
        <end position="122"/>
    </location>
</feature>
<feature type="transmembrane region" description="Helical" evidence="5">
    <location>
        <begin position="379"/>
        <end position="400"/>
    </location>
</feature>
<name>A0A2H9TMK1_9FUNG</name>
<evidence type="ECO:0000313" key="7">
    <source>
        <dbReference type="Proteomes" id="UP000240830"/>
    </source>
</evidence>
<comment type="caution">
    <text evidence="6">The sequence shown here is derived from an EMBL/GenBank/DDBJ whole genome shotgun (WGS) entry which is preliminary data.</text>
</comment>
<feature type="transmembrane region" description="Helical" evidence="5">
    <location>
        <begin position="55"/>
        <end position="77"/>
    </location>
</feature>
<dbReference type="Pfam" id="PF13520">
    <property type="entry name" value="AA_permease_2"/>
    <property type="match status" value="1"/>
</dbReference>
<dbReference type="GO" id="GO:0015179">
    <property type="term" value="F:L-amino acid transmembrane transporter activity"/>
    <property type="evidence" value="ECO:0007669"/>
    <property type="project" value="TreeGrafter"/>
</dbReference>
<accession>A0A2H9TMK1</accession>
<keyword evidence="7" id="KW-1185">Reference proteome</keyword>
<evidence type="ECO:0000256" key="5">
    <source>
        <dbReference type="SAM" id="Phobius"/>
    </source>
</evidence>
<dbReference type="PANTHER" id="PTHR11785:SF512">
    <property type="entry name" value="SOBREMESA, ISOFORM B"/>
    <property type="match status" value="1"/>
</dbReference>
<feature type="transmembrane region" description="Helical" evidence="5">
    <location>
        <begin position="143"/>
        <end position="164"/>
    </location>
</feature>
<dbReference type="STRING" id="1246581.A0A2H9TMK1"/>
<evidence type="ECO:0000256" key="2">
    <source>
        <dbReference type="ARBA" id="ARBA00022692"/>
    </source>
</evidence>
<keyword evidence="4 5" id="KW-0472">Membrane</keyword>
<dbReference type="GO" id="GO:0016020">
    <property type="term" value="C:membrane"/>
    <property type="evidence" value="ECO:0007669"/>
    <property type="project" value="UniProtKB-SubCell"/>
</dbReference>
<dbReference type="PANTHER" id="PTHR11785">
    <property type="entry name" value="AMINO ACID TRANSPORTER"/>
    <property type="match status" value="1"/>
</dbReference>
<feature type="transmembrane region" description="Helical" evidence="5">
    <location>
        <begin position="255"/>
        <end position="280"/>
    </location>
</feature>
<dbReference type="Gene3D" id="1.20.1740.10">
    <property type="entry name" value="Amino acid/polyamine transporter I"/>
    <property type="match status" value="1"/>
</dbReference>
<reference evidence="6 7" key="1">
    <citation type="submission" date="2016-10" db="EMBL/GenBank/DDBJ databases">
        <title>The genome of Paramicrosporidium saccamoebae is the missing link in understanding Cryptomycota and Microsporidia evolution.</title>
        <authorList>
            <person name="Quandt C.A."/>
            <person name="Beaudet D."/>
            <person name="Corsaro D."/>
            <person name="Michel R."/>
            <person name="Corradi N."/>
            <person name="James T."/>
        </authorList>
    </citation>
    <scope>NUCLEOTIDE SEQUENCE [LARGE SCALE GENOMIC DNA]</scope>
    <source>
        <strain evidence="6 7">KSL3</strain>
    </source>
</reference>